<evidence type="ECO:0000313" key="7">
    <source>
        <dbReference type="Proteomes" id="UP001141552"/>
    </source>
</evidence>
<dbReference type="PANTHER" id="PTHR10744">
    <property type="entry name" value="40S RIBOSOMAL PROTEIN S11 FAMILY MEMBER"/>
    <property type="match status" value="1"/>
</dbReference>
<evidence type="ECO:0000256" key="1">
    <source>
        <dbReference type="ARBA" id="ARBA00010254"/>
    </source>
</evidence>
<evidence type="ECO:0000256" key="2">
    <source>
        <dbReference type="ARBA" id="ARBA00022946"/>
    </source>
</evidence>
<comment type="similarity">
    <text evidence="1">Belongs to the universal ribosomal protein uS17 family.</text>
</comment>
<keyword evidence="2" id="KW-0809">Transit peptide</keyword>
<dbReference type="InterPro" id="IPR012340">
    <property type="entry name" value="NA-bd_OB-fold"/>
</dbReference>
<protein>
    <recommendedName>
        <fullName evidence="5">30S ribosomal protein S17, chloroplastic</fullName>
    </recommendedName>
</protein>
<proteinExistence type="inferred from homology"/>
<dbReference type="OrthoDB" id="274752at2759"/>
<evidence type="ECO:0000256" key="5">
    <source>
        <dbReference type="ARBA" id="ARBA00035308"/>
    </source>
</evidence>
<dbReference type="PROSITE" id="PS00056">
    <property type="entry name" value="RIBOSOMAL_S17"/>
    <property type="match status" value="1"/>
</dbReference>
<reference evidence="6" key="1">
    <citation type="submission" date="2022-02" db="EMBL/GenBank/DDBJ databases">
        <authorList>
            <person name="Henning P.M."/>
            <person name="McCubbin A.G."/>
            <person name="Shore J.S."/>
        </authorList>
    </citation>
    <scope>NUCLEOTIDE SEQUENCE</scope>
    <source>
        <strain evidence="6">F60SS</strain>
        <tissue evidence="6">Leaves</tissue>
    </source>
</reference>
<dbReference type="GO" id="GO:0006412">
    <property type="term" value="P:translation"/>
    <property type="evidence" value="ECO:0007669"/>
    <property type="project" value="InterPro"/>
</dbReference>
<reference evidence="6" key="2">
    <citation type="journal article" date="2023" name="Plants (Basel)">
        <title>Annotation of the Turnera subulata (Passifloraceae) Draft Genome Reveals the S-Locus Evolved after the Divergence of Turneroideae from Passifloroideae in a Stepwise Manner.</title>
        <authorList>
            <person name="Henning P.M."/>
            <person name="Roalson E.H."/>
            <person name="Mir W."/>
            <person name="McCubbin A.G."/>
            <person name="Shore J.S."/>
        </authorList>
    </citation>
    <scope>NUCLEOTIDE SEQUENCE</scope>
    <source>
        <strain evidence="6">F60SS</strain>
    </source>
</reference>
<comment type="caution">
    <text evidence="6">The sequence shown here is derived from an EMBL/GenBank/DDBJ whole genome shotgun (WGS) entry which is preliminary data.</text>
</comment>
<accession>A0A9Q0J8K9</accession>
<sequence>MSLAASLASSFTSLSLSSPFLHGTTPLHRLQKPTTSPVSKPPALLPQIRAKKQVEGKVVYDKTDKAVSVVVTRIAQVPKYRHWRRIRTKFLVHDPENRFKVGDTVFLQKCKPISKKKHHLAVPIPPRTQKNLDPGDDYDARLAELAKKAFGR</sequence>
<name>A0A9Q0J8K9_9ROSI</name>
<organism evidence="6 7">
    <name type="scientific">Turnera subulata</name>
    <dbReference type="NCBI Taxonomy" id="218843"/>
    <lineage>
        <taxon>Eukaryota</taxon>
        <taxon>Viridiplantae</taxon>
        <taxon>Streptophyta</taxon>
        <taxon>Embryophyta</taxon>
        <taxon>Tracheophyta</taxon>
        <taxon>Spermatophyta</taxon>
        <taxon>Magnoliopsida</taxon>
        <taxon>eudicotyledons</taxon>
        <taxon>Gunneridae</taxon>
        <taxon>Pentapetalae</taxon>
        <taxon>rosids</taxon>
        <taxon>fabids</taxon>
        <taxon>Malpighiales</taxon>
        <taxon>Passifloraceae</taxon>
        <taxon>Turnera</taxon>
    </lineage>
</organism>
<dbReference type="EMBL" id="JAKUCV010005218">
    <property type="protein sequence ID" value="KAJ4832067.1"/>
    <property type="molecule type" value="Genomic_DNA"/>
</dbReference>
<dbReference type="GO" id="GO:0003735">
    <property type="term" value="F:structural constituent of ribosome"/>
    <property type="evidence" value="ECO:0007669"/>
    <property type="project" value="InterPro"/>
</dbReference>
<dbReference type="CDD" id="cd00364">
    <property type="entry name" value="Ribosomal_uS17"/>
    <property type="match status" value="1"/>
</dbReference>
<dbReference type="Proteomes" id="UP001141552">
    <property type="component" value="Unassembled WGS sequence"/>
</dbReference>
<evidence type="ECO:0000313" key="6">
    <source>
        <dbReference type="EMBL" id="KAJ4832067.1"/>
    </source>
</evidence>
<dbReference type="Gene3D" id="2.40.50.140">
    <property type="entry name" value="Nucleic acid-binding proteins"/>
    <property type="match status" value="1"/>
</dbReference>
<gene>
    <name evidence="6" type="ORF">Tsubulata_043708</name>
</gene>
<dbReference type="InterPro" id="IPR019979">
    <property type="entry name" value="Ribosomal_uS17_CS"/>
</dbReference>
<dbReference type="PANTHER" id="PTHR10744:SF7">
    <property type="entry name" value="SMALL RIBOSOMAL SUBUNIT PROTEIN US17C"/>
    <property type="match status" value="1"/>
</dbReference>
<dbReference type="GO" id="GO:1990904">
    <property type="term" value="C:ribonucleoprotein complex"/>
    <property type="evidence" value="ECO:0007669"/>
    <property type="project" value="UniProtKB-KW"/>
</dbReference>
<dbReference type="GO" id="GO:0005840">
    <property type="term" value="C:ribosome"/>
    <property type="evidence" value="ECO:0007669"/>
    <property type="project" value="UniProtKB-KW"/>
</dbReference>
<dbReference type="AlphaFoldDB" id="A0A9Q0J8K9"/>
<keyword evidence="4" id="KW-0687">Ribonucleoprotein</keyword>
<keyword evidence="3" id="KW-0689">Ribosomal protein</keyword>
<evidence type="ECO:0000256" key="4">
    <source>
        <dbReference type="ARBA" id="ARBA00023274"/>
    </source>
</evidence>
<dbReference type="SUPFAM" id="SSF50249">
    <property type="entry name" value="Nucleic acid-binding proteins"/>
    <property type="match status" value="1"/>
</dbReference>
<dbReference type="Pfam" id="PF00366">
    <property type="entry name" value="Ribosomal_S17"/>
    <property type="match status" value="1"/>
</dbReference>
<dbReference type="InterPro" id="IPR000266">
    <property type="entry name" value="Ribosomal_uS17"/>
</dbReference>
<keyword evidence="7" id="KW-1185">Reference proteome</keyword>
<evidence type="ECO:0000256" key="3">
    <source>
        <dbReference type="ARBA" id="ARBA00022980"/>
    </source>
</evidence>